<dbReference type="STRING" id="314265.R2601_11484"/>
<organism evidence="2 3">
    <name type="scientific">Salipiger bermudensis (strain DSM 26914 / JCM 13377 / KCTC 12554 / HTCC2601)</name>
    <name type="common">Pelagibaca bermudensis</name>
    <dbReference type="NCBI Taxonomy" id="314265"/>
    <lineage>
        <taxon>Bacteria</taxon>
        <taxon>Pseudomonadati</taxon>
        <taxon>Pseudomonadota</taxon>
        <taxon>Alphaproteobacteria</taxon>
        <taxon>Rhodobacterales</taxon>
        <taxon>Roseobacteraceae</taxon>
        <taxon>Salipiger</taxon>
    </lineage>
</organism>
<protein>
    <recommendedName>
        <fullName evidence="1">SH3b domain-containing protein</fullName>
    </recommendedName>
</protein>
<sequence length="209" mass="21714">MIRFVLIVSTFGFLSLAWYQMSGGANFEPGTQTAGLPSLTFPDGNAAAPEVARGDISGADLTSVAQVAAAPTKSDGIEPKLDVTLAAAAGTPNATVEAEKAVEVASLDTRNDAVMSNAAPGAVVERVVFGAEPQAEPEAAETAMDLRRVTGNVVNVRNGPGTGYSVVNQLRRGDEVAVLTDPGEGWVKLQAIETKRIGWMSARFLRAAD</sequence>
<name>Q0FPD8_SALBH</name>
<dbReference type="AlphaFoldDB" id="Q0FPD8"/>
<proteinExistence type="predicted"/>
<reference evidence="2 3" key="1">
    <citation type="journal article" date="2010" name="J. Bacteriol.">
        <title>Genome sequences of Pelagibaca bermudensis HTCC2601T and Maritimibacter alkaliphilus HTCC2654T, the type strains of two marine Roseobacter genera.</title>
        <authorList>
            <person name="Thrash J.C."/>
            <person name="Cho J.C."/>
            <person name="Ferriera S."/>
            <person name="Johnson J."/>
            <person name="Vergin K.L."/>
            <person name="Giovannoni S.J."/>
        </authorList>
    </citation>
    <scope>NUCLEOTIDE SEQUENCE [LARGE SCALE GENOMIC DNA]</scope>
    <source>
        <strain evidence="3">DSM 26914 / JCM 13377 / KCTC 12554 / HTCC2601</strain>
    </source>
</reference>
<feature type="domain" description="SH3b" evidence="1">
    <location>
        <begin position="144"/>
        <end position="208"/>
    </location>
</feature>
<dbReference type="EMBL" id="AATQ01000018">
    <property type="protein sequence ID" value="EAU46090.1"/>
    <property type="molecule type" value="Genomic_DNA"/>
</dbReference>
<dbReference type="HOGENOM" id="CLU_092796_0_0_5"/>
<evidence type="ECO:0000259" key="1">
    <source>
        <dbReference type="SMART" id="SM00287"/>
    </source>
</evidence>
<dbReference type="Pfam" id="PF08239">
    <property type="entry name" value="SH3_3"/>
    <property type="match status" value="1"/>
</dbReference>
<evidence type="ECO:0000313" key="2">
    <source>
        <dbReference type="EMBL" id="EAU46090.1"/>
    </source>
</evidence>
<dbReference type="Proteomes" id="UP000006230">
    <property type="component" value="Unassembled WGS sequence"/>
</dbReference>
<dbReference type="eggNOG" id="COG4991">
    <property type="taxonomic scope" value="Bacteria"/>
</dbReference>
<comment type="caution">
    <text evidence="2">The sequence shown here is derived from an EMBL/GenBank/DDBJ whole genome shotgun (WGS) entry which is preliminary data.</text>
</comment>
<gene>
    <name evidence="2" type="ORF">R2601_11484</name>
</gene>
<accession>Q0FPD8</accession>
<dbReference type="OrthoDB" id="7433551at2"/>
<keyword evidence="3" id="KW-1185">Reference proteome</keyword>
<evidence type="ECO:0000313" key="3">
    <source>
        <dbReference type="Proteomes" id="UP000006230"/>
    </source>
</evidence>
<dbReference type="SMART" id="SM00287">
    <property type="entry name" value="SH3b"/>
    <property type="match status" value="1"/>
</dbReference>
<dbReference type="InterPro" id="IPR003646">
    <property type="entry name" value="SH3-like_bac-type"/>
</dbReference>
<dbReference type="Gene3D" id="2.30.30.40">
    <property type="entry name" value="SH3 Domains"/>
    <property type="match status" value="1"/>
</dbReference>
<dbReference type="RefSeq" id="WP_007793733.1">
    <property type="nucleotide sequence ID" value="NZ_DS022276.1"/>
</dbReference>